<dbReference type="GO" id="GO:0016020">
    <property type="term" value="C:membrane"/>
    <property type="evidence" value="ECO:0007669"/>
    <property type="project" value="UniProtKB-SubCell"/>
</dbReference>
<keyword evidence="2 7" id="KW-0812">Transmembrane</keyword>
<feature type="region of interest" description="Disordered" evidence="6">
    <location>
        <begin position="278"/>
        <end position="300"/>
    </location>
</feature>
<proteinExistence type="inferred from homology"/>
<dbReference type="PANTHER" id="PTHR33048:SF96">
    <property type="entry name" value="INTEGRAL MEMBRANE PROTEIN"/>
    <property type="match status" value="1"/>
</dbReference>
<name>A0A9N9UTT0_9HYPO</name>
<keyword evidence="4 7" id="KW-0472">Membrane</keyword>
<evidence type="ECO:0000313" key="10">
    <source>
        <dbReference type="Proteomes" id="UP000754883"/>
    </source>
</evidence>
<dbReference type="InterPro" id="IPR052337">
    <property type="entry name" value="SAT4-like"/>
</dbReference>
<sequence>MAPESRGDQIKGVAIFFLALTTFASLLRVYCRAWVIKAFAVDDWLAAAAQILYICFSVFEILGVHYGTGRHIGDIPVEDISKAMQMWWTCEPLYVLTNMCIKASIALFLLRICVHRAHVITIWIVMGITQVYSLFFFLLFILQCRPTSLFWLRFTANPPAGSCMNPDIATGSAYGYSIMSCVTDWTLSILPMFMVWNLQMSTRVKISVILVLAAGAIASAATIVRLPYLPTLADTEDFLYSSSDLTIWSTVETGLGISTAGFATLRPLLRAFLGGGSSAQTGDTSGRQWHRTGSGRNATTDVFEMGDRPDERLGHTVVVGRDGEGSANDRKLNLEGQGARDNGSETSDLRVDDWNSSQSDLAATRPARSSNPWRITVKKSIVQTREG</sequence>
<feature type="transmembrane region" description="Helical" evidence="7">
    <location>
        <begin position="12"/>
        <end position="31"/>
    </location>
</feature>
<dbReference type="Pfam" id="PF20684">
    <property type="entry name" value="Fung_rhodopsin"/>
    <property type="match status" value="1"/>
</dbReference>
<protein>
    <recommendedName>
        <fullName evidence="8">Rhodopsin domain-containing protein</fullName>
    </recommendedName>
</protein>
<evidence type="ECO:0000256" key="5">
    <source>
        <dbReference type="ARBA" id="ARBA00038359"/>
    </source>
</evidence>
<evidence type="ECO:0000313" key="9">
    <source>
        <dbReference type="EMBL" id="CAH0002448.1"/>
    </source>
</evidence>
<dbReference type="Proteomes" id="UP000754883">
    <property type="component" value="Unassembled WGS sequence"/>
</dbReference>
<evidence type="ECO:0000256" key="3">
    <source>
        <dbReference type="ARBA" id="ARBA00022989"/>
    </source>
</evidence>
<evidence type="ECO:0000256" key="1">
    <source>
        <dbReference type="ARBA" id="ARBA00004141"/>
    </source>
</evidence>
<feature type="region of interest" description="Disordered" evidence="6">
    <location>
        <begin position="319"/>
        <end position="370"/>
    </location>
</feature>
<dbReference type="OrthoDB" id="3936451at2759"/>
<feature type="transmembrane region" description="Helical" evidence="7">
    <location>
        <begin position="86"/>
        <end position="110"/>
    </location>
</feature>
<feature type="transmembrane region" description="Helical" evidence="7">
    <location>
        <begin position="122"/>
        <end position="142"/>
    </location>
</feature>
<feature type="domain" description="Rhodopsin" evidence="8">
    <location>
        <begin position="27"/>
        <end position="270"/>
    </location>
</feature>
<evidence type="ECO:0000259" key="8">
    <source>
        <dbReference type="Pfam" id="PF20684"/>
    </source>
</evidence>
<keyword evidence="3 7" id="KW-1133">Transmembrane helix</keyword>
<feature type="compositionally biased region" description="Polar residues" evidence="6">
    <location>
        <begin position="278"/>
        <end position="287"/>
    </location>
</feature>
<dbReference type="AlphaFoldDB" id="A0A9N9UTT0"/>
<evidence type="ECO:0000256" key="6">
    <source>
        <dbReference type="SAM" id="MobiDB-lite"/>
    </source>
</evidence>
<accession>A0A9N9UTT0</accession>
<feature type="compositionally biased region" description="Basic and acidic residues" evidence="6">
    <location>
        <begin position="321"/>
        <end position="333"/>
    </location>
</feature>
<evidence type="ECO:0000256" key="4">
    <source>
        <dbReference type="ARBA" id="ARBA00023136"/>
    </source>
</evidence>
<dbReference type="PANTHER" id="PTHR33048">
    <property type="entry name" value="PTH11-LIKE INTEGRAL MEMBRANE PROTEIN (AFU_ORTHOLOGUE AFUA_5G11245)"/>
    <property type="match status" value="1"/>
</dbReference>
<reference evidence="9" key="1">
    <citation type="submission" date="2021-10" db="EMBL/GenBank/DDBJ databases">
        <authorList>
            <person name="Piombo E."/>
        </authorList>
    </citation>
    <scope>NUCLEOTIDE SEQUENCE</scope>
</reference>
<feature type="transmembrane region" description="Helical" evidence="7">
    <location>
        <begin position="174"/>
        <end position="196"/>
    </location>
</feature>
<feature type="compositionally biased region" description="Polar residues" evidence="6">
    <location>
        <begin position="354"/>
        <end position="370"/>
    </location>
</feature>
<dbReference type="EMBL" id="CABFNO020001560">
    <property type="protein sequence ID" value="CAH0002448.1"/>
    <property type="molecule type" value="Genomic_DNA"/>
</dbReference>
<dbReference type="InterPro" id="IPR049326">
    <property type="entry name" value="Rhodopsin_dom_fungi"/>
</dbReference>
<organism evidence="9 10">
    <name type="scientific">Clonostachys byssicola</name>
    <dbReference type="NCBI Taxonomy" id="160290"/>
    <lineage>
        <taxon>Eukaryota</taxon>
        <taxon>Fungi</taxon>
        <taxon>Dikarya</taxon>
        <taxon>Ascomycota</taxon>
        <taxon>Pezizomycotina</taxon>
        <taxon>Sordariomycetes</taxon>
        <taxon>Hypocreomycetidae</taxon>
        <taxon>Hypocreales</taxon>
        <taxon>Bionectriaceae</taxon>
        <taxon>Clonostachys</taxon>
    </lineage>
</organism>
<evidence type="ECO:0000256" key="2">
    <source>
        <dbReference type="ARBA" id="ARBA00022692"/>
    </source>
</evidence>
<comment type="caution">
    <text evidence="9">The sequence shown here is derived from an EMBL/GenBank/DDBJ whole genome shotgun (WGS) entry which is preliminary data.</text>
</comment>
<gene>
    <name evidence="9" type="ORF">CBYS24578_00002019</name>
</gene>
<feature type="transmembrane region" description="Helical" evidence="7">
    <location>
        <begin position="208"/>
        <end position="226"/>
    </location>
</feature>
<keyword evidence="10" id="KW-1185">Reference proteome</keyword>
<comment type="similarity">
    <text evidence="5">Belongs to the SAT4 family.</text>
</comment>
<comment type="subcellular location">
    <subcellularLocation>
        <location evidence="1">Membrane</location>
        <topology evidence="1">Multi-pass membrane protein</topology>
    </subcellularLocation>
</comment>
<evidence type="ECO:0000256" key="7">
    <source>
        <dbReference type="SAM" id="Phobius"/>
    </source>
</evidence>
<feature type="transmembrane region" description="Helical" evidence="7">
    <location>
        <begin position="43"/>
        <end position="66"/>
    </location>
</feature>